<dbReference type="SUPFAM" id="SSF53474">
    <property type="entry name" value="alpha/beta-Hydrolases"/>
    <property type="match status" value="1"/>
</dbReference>
<comment type="caution">
    <text evidence="4">The sequence shown here is derived from an EMBL/GenBank/DDBJ whole genome shotgun (WGS) entry which is preliminary data.</text>
</comment>
<keyword evidence="3" id="KW-0732">Signal</keyword>
<organism evidence="4 5">
    <name type="scientific">Acinetobacter rudis CIP 110305</name>
    <dbReference type="NCBI Taxonomy" id="421052"/>
    <lineage>
        <taxon>Bacteria</taxon>
        <taxon>Pseudomonadati</taxon>
        <taxon>Pseudomonadota</taxon>
        <taxon>Gammaproteobacteria</taxon>
        <taxon>Moraxellales</taxon>
        <taxon>Moraxellaceae</taxon>
        <taxon>Acinetobacter</taxon>
    </lineage>
</organism>
<evidence type="ECO:0000313" key="5">
    <source>
        <dbReference type="Proteomes" id="UP000014568"/>
    </source>
</evidence>
<name>S3MUW1_9GAMM</name>
<dbReference type="GO" id="GO:0016788">
    <property type="term" value="F:hydrolase activity, acting on ester bonds"/>
    <property type="evidence" value="ECO:0007669"/>
    <property type="project" value="TreeGrafter"/>
</dbReference>
<dbReference type="HOGENOM" id="CLU_039834_0_1_6"/>
<gene>
    <name evidence="4" type="ORF">F945_02572</name>
</gene>
<keyword evidence="2" id="KW-0378">Hydrolase</keyword>
<evidence type="ECO:0008006" key="6">
    <source>
        <dbReference type="Google" id="ProtNLM"/>
    </source>
</evidence>
<dbReference type="PANTHER" id="PTHR40841">
    <property type="entry name" value="SIDEROPHORE TRIACETYLFUSARININE C ESTERASE"/>
    <property type="match status" value="1"/>
</dbReference>
<keyword evidence="5" id="KW-1185">Reference proteome</keyword>
<dbReference type="RefSeq" id="WP_016656969.1">
    <property type="nucleotide sequence ID" value="NZ_KE340353.1"/>
</dbReference>
<reference evidence="4 5" key="1">
    <citation type="submission" date="2013-06" db="EMBL/GenBank/DDBJ databases">
        <title>The Genome Sequence of Acinetobacter rudis CIP 110305.</title>
        <authorList>
            <consortium name="The Broad Institute Genome Sequencing Platform"/>
            <consortium name="The Broad Institute Genome Sequencing Center for Infectious Disease"/>
            <person name="Cerqueira G."/>
            <person name="Feldgarden M."/>
            <person name="Courvalin P."/>
            <person name="Perichon B."/>
            <person name="Grillot-Courvalin C."/>
            <person name="Clermont D."/>
            <person name="Rocha E."/>
            <person name="Yoon E.-J."/>
            <person name="Nemec A."/>
            <person name="Young S.K."/>
            <person name="Zeng Q."/>
            <person name="Gargeya S."/>
            <person name="Fitzgerald M."/>
            <person name="Abouelleil A."/>
            <person name="Alvarado L."/>
            <person name="Berlin A.M."/>
            <person name="Chapman S.B."/>
            <person name="Dewar J."/>
            <person name="Goldberg J."/>
            <person name="Griggs A."/>
            <person name="Gujja S."/>
            <person name="Hansen M."/>
            <person name="Howarth C."/>
            <person name="Imamovic A."/>
            <person name="Larimer J."/>
            <person name="McCowan C."/>
            <person name="Murphy C."/>
            <person name="Pearson M."/>
            <person name="Priest M."/>
            <person name="Roberts A."/>
            <person name="Saif S."/>
            <person name="Shea T."/>
            <person name="Sykes S."/>
            <person name="Wortman J."/>
            <person name="Nusbaum C."/>
            <person name="Birren B."/>
        </authorList>
    </citation>
    <scope>NUCLEOTIDE SEQUENCE [LARGE SCALE GENOMIC DNA]</scope>
    <source>
        <strain evidence="4 5">CIP 110305</strain>
    </source>
</reference>
<dbReference type="Pfam" id="PF00756">
    <property type="entry name" value="Esterase"/>
    <property type="match status" value="1"/>
</dbReference>
<dbReference type="eggNOG" id="COG2819">
    <property type="taxonomic scope" value="Bacteria"/>
</dbReference>
<sequence length="348" mass="39544">MLKKAFLSLTLCFCLAQTSTQVFAHNSIQIGESYNLSSSVLKEQREIQIYLPQSYKKYPNQSYPVIYLLDSESNFNYLTAVVDKLSKAPYPSIPEMIVVGIVNTDRSRDLTPTIQQANDPSGRKVDGQTGGNAAFFKFLETELMPDIEKKYRSNGFNLMIGHSFGGITALNHMLNGQKSMQAYLVHDPSIWWDKEVMLKAFQKAKNKDMQNKQLFLTQAGVSTSQNGLDDHDSGIQKFNQYLSGQNLKNLNYKYSRYEDENHGSVTMKGNLDGLRYLFEGMQVNIKAVTQNPDLVKQHYAQLSKKIGFELQPSEAYLDAVLAYLKRSDQPQAVQQFQSYVDSIYPKKK</sequence>
<dbReference type="InterPro" id="IPR029058">
    <property type="entry name" value="AB_hydrolase_fold"/>
</dbReference>
<proteinExistence type="inferred from homology"/>
<evidence type="ECO:0000256" key="1">
    <source>
        <dbReference type="ARBA" id="ARBA00005622"/>
    </source>
</evidence>
<dbReference type="PATRIC" id="fig|421052.3.peg.2514"/>
<feature type="signal peptide" evidence="3">
    <location>
        <begin position="1"/>
        <end position="24"/>
    </location>
</feature>
<dbReference type="Gene3D" id="3.40.50.1820">
    <property type="entry name" value="alpha/beta hydrolase"/>
    <property type="match status" value="1"/>
</dbReference>
<comment type="similarity">
    <text evidence="1">Belongs to the esterase D family.</text>
</comment>
<evidence type="ECO:0000313" key="4">
    <source>
        <dbReference type="EMBL" id="EPF71540.1"/>
    </source>
</evidence>
<evidence type="ECO:0000256" key="2">
    <source>
        <dbReference type="ARBA" id="ARBA00022801"/>
    </source>
</evidence>
<dbReference type="AlphaFoldDB" id="S3MUW1"/>
<dbReference type="Proteomes" id="UP000014568">
    <property type="component" value="Unassembled WGS sequence"/>
</dbReference>
<dbReference type="PANTHER" id="PTHR40841:SF2">
    <property type="entry name" value="SIDEROPHORE-DEGRADING ESTERASE (EUROFUNG)"/>
    <property type="match status" value="1"/>
</dbReference>
<protein>
    <recommendedName>
        <fullName evidence="6">Esterase</fullName>
    </recommendedName>
</protein>
<evidence type="ECO:0000256" key="3">
    <source>
        <dbReference type="SAM" id="SignalP"/>
    </source>
</evidence>
<accession>S3MUW1</accession>
<dbReference type="EMBL" id="ATGI01000032">
    <property type="protein sequence ID" value="EPF71540.1"/>
    <property type="molecule type" value="Genomic_DNA"/>
</dbReference>
<dbReference type="InterPro" id="IPR000801">
    <property type="entry name" value="Esterase-like"/>
</dbReference>
<feature type="chain" id="PRO_5004512251" description="Esterase" evidence="3">
    <location>
        <begin position="25"/>
        <end position="348"/>
    </location>
</feature>
<dbReference type="InterPro" id="IPR052558">
    <property type="entry name" value="Siderophore_Hydrolase_D"/>
</dbReference>
<dbReference type="OrthoDB" id="9784036at2"/>
<dbReference type="STRING" id="632955.GCA_000829675_01332"/>